<feature type="region of interest" description="Disordered" evidence="1">
    <location>
        <begin position="421"/>
        <end position="445"/>
    </location>
</feature>
<dbReference type="SUPFAM" id="SSF51261">
    <property type="entry name" value="Duplicated hybrid motif"/>
    <property type="match status" value="1"/>
</dbReference>
<keyword evidence="4" id="KW-1185">Reference proteome</keyword>
<feature type="chain" id="PRO_5011787435" evidence="2">
    <location>
        <begin position="27"/>
        <end position="445"/>
    </location>
</feature>
<dbReference type="GO" id="GO:0016787">
    <property type="term" value="F:hydrolase activity"/>
    <property type="evidence" value="ECO:0007669"/>
    <property type="project" value="UniProtKB-KW"/>
</dbReference>
<evidence type="ECO:0000256" key="1">
    <source>
        <dbReference type="SAM" id="MobiDB-lite"/>
    </source>
</evidence>
<name>A0A1G9I993_9RHOB</name>
<protein>
    <submittedName>
        <fullName evidence="3">Septal ring factor EnvC, activator of murein hydrolases AmiA and AmiB</fullName>
    </submittedName>
</protein>
<gene>
    <name evidence="3" type="ORF">SAMN04487971_107188</name>
</gene>
<dbReference type="EMBL" id="FNGE01000007">
    <property type="protein sequence ID" value="SDL21625.1"/>
    <property type="molecule type" value="Genomic_DNA"/>
</dbReference>
<dbReference type="STRING" id="525640.SAMN04487971_107188"/>
<accession>A0A1G9I993</accession>
<organism evidence="3 4">
    <name type="scientific">Paracoccus chinensis</name>
    <dbReference type="NCBI Taxonomy" id="525640"/>
    <lineage>
        <taxon>Bacteria</taxon>
        <taxon>Pseudomonadati</taxon>
        <taxon>Pseudomonadota</taxon>
        <taxon>Alphaproteobacteria</taxon>
        <taxon>Rhodobacterales</taxon>
        <taxon>Paracoccaceae</taxon>
        <taxon>Paracoccus</taxon>
    </lineage>
</organism>
<proteinExistence type="predicted"/>
<dbReference type="Gene3D" id="2.70.70.10">
    <property type="entry name" value="Glucose Permease (Domain IIA)"/>
    <property type="match status" value="1"/>
</dbReference>
<feature type="signal peptide" evidence="2">
    <location>
        <begin position="1"/>
        <end position="26"/>
    </location>
</feature>
<sequence length="445" mass="45852">MTRVPALLRTATVALAALLVAGAGLAQTVVSEGGRGAVTTAAGDPAAPGASVGETPAEATAREAAAAAAGLREAIARLDVALTADDQVIALSEVIRAYEQGQAALRDSLRRAALREAQVRAEFEEQRDHLSRIIGVMMAMQDSPETLMLLHPAGAASTAQSGMILSAVTPALQAEADRLRASLDEIAIVRGIEQSAADTLAQGLAQVQEARRLLASAVTDRSSMPVRFGEDPAELTALVASADTLDSFAAGIAAMEQDIGAPMADFEAAQGSLTLPAVGTVLRGYDEPDAKGIRRPGLTIGTAPAALVTTPWPATIRYRGPLLDYGNVMIVEPARGYLLIVAGLSQVFGETGDVLLAGEPMGLMGGQEGSAAEFGAAFVEAASVGNTPPAMQPLYVELRHGKETLDPAEWFVMNPVITPATGSDAARDNGDTAGEDAPEQVRTTE</sequence>
<dbReference type="RefSeq" id="WP_245688795.1">
    <property type="nucleotide sequence ID" value="NZ_FNGE01000007.1"/>
</dbReference>
<dbReference type="InterPro" id="IPR011055">
    <property type="entry name" value="Dup_hybrid_motif"/>
</dbReference>
<keyword evidence="3" id="KW-0378">Hydrolase</keyword>
<evidence type="ECO:0000313" key="4">
    <source>
        <dbReference type="Proteomes" id="UP000199555"/>
    </source>
</evidence>
<reference evidence="4" key="1">
    <citation type="submission" date="2016-10" db="EMBL/GenBank/DDBJ databases">
        <authorList>
            <person name="Varghese N."/>
            <person name="Submissions S."/>
        </authorList>
    </citation>
    <scope>NUCLEOTIDE SEQUENCE [LARGE SCALE GENOMIC DNA]</scope>
    <source>
        <strain evidence="4">CGMCC 1.7655</strain>
    </source>
</reference>
<evidence type="ECO:0000256" key="2">
    <source>
        <dbReference type="SAM" id="SignalP"/>
    </source>
</evidence>
<evidence type="ECO:0000313" key="3">
    <source>
        <dbReference type="EMBL" id="SDL21625.1"/>
    </source>
</evidence>
<dbReference type="AlphaFoldDB" id="A0A1G9I993"/>
<keyword evidence="2" id="KW-0732">Signal</keyword>
<dbReference type="Proteomes" id="UP000199555">
    <property type="component" value="Unassembled WGS sequence"/>
</dbReference>